<dbReference type="Pfam" id="PF05116">
    <property type="entry name" value="S6PP"/>
    <property type="match status" value="1"/>
</dbReference>
<name>A0A078M1W4_9BACL</name>
<sequence>MSFLLASDLDRTLLYSKRFLTEYPTTVPLTLVENYNGEPLSYMSDQALTQLAWLNDHAHFVPVTTRTTAQYNRIFGITALQPRYAITTNGAEVLYKGEPDARWAQHITAQANPKYAQMYRYMTQLDGVERHYDVQHFMYAITTKPAPKEAVNVARELGFTMSQQGRKLYFVPSYLTKWQATAYVAEQCGANFIYAAGDSRLDVPLLEGAHAAILMRHGTDGIDHLPTTTASGIAATEEMLATAIAHAKSVL</sequence>
<gene>
    <name evidence="2" type="ORF">BN1050_00481</name>
</gene>
<dbReference type="PIRSF" id="PIRSF030802">
    <property type="entry name" value="UCP030802"/>
    <property type="match status" value="1"/>
</dbReference>
<proteinExistence type="predicted"/>
<evidence type="ECO:0000313" key="2">
    <source>
        <dbReference type="EMBL" id="CEA00145.1"/>
    </source>
</evidence>
<dbReference type="InterPro" id="IPR023214">
    <property type="entry name" value="HAD_sf"/>
</dbReference>
<evidence type="ECO:0000259" key="1">
    <source>
        <dbReference type="Pfam" id="PF05116"/>
    </source>
</evidence>
<protein>
    <submittedName>
        <fullName evidence="2">Sucrose-6F-phosphate phosphohydrolase</fullName>
    </submittedName>
</protein>
<organism evidence="2">
    <name type="scientific">Metalysinibacillus saudimassiliensis</name>
    <dbReference type="NCBI Taxonomy" id="1461583"/>
    <lineage>
        <taxon>Bacteria</taxon>
        <taxon>Bacillati</taxon>
        <taxon>Bacillota</taxon>
        <taxon>Bacilli</taxon>
        <taxon>Bacillales</taxon>
        <taxon>Caryophanaceae</taxon>
        <taxon>Metalysinibacillus</taxon>
    </lineage>
</organism>
<dbReference type="EMBL" id="LN483073">
    <property type="protein sequence ID" value="CEA00145.1"/>
    <property type="molecule type" value="Genomic_DNA"/>
</dbReference>
<dbReference type="HOGENOM" id="CLU_083285_1_0_9"/>
<accession>A0A078M1W4</accession>
<reference evidence="2" key="1">
    <citation type="submission" date="2014-07" db="EMBL/GenBank/DDBJ databases">
        <authorList>
            <person name="Urmite Genomes Urmite Genomes"/>
        </authorList>
    </citation>
    <scope>NUCLEOTIDE SEQUENCE</scope>
    <source>
        <strain evidence="2">13S34_air</strain>
    </source>
</reference>
<dbReference type="AlphaFoldDB" id="A0A078M1W4"/>
<keyword evidence="2" id="KW-0378">Hydrolase</keyword>
<dbReference type="Gene3D" id="3.40.50.1000">
    <property type="entry name" value="HAD superfamily/HAD-like"/>
    <property type="match status" value="1"/>
</dbReference>
<dbReference type="InterPro" id="IPR024197">
    <property type="entry name" value="TPP-like"/>
</dbReference>
<dbReference type="PATRIC" id="fig|1461583.4.peg.452"/>
<dbReference type="InterPro" id="IPR036412">
    <property type="entry name" value="HAD-like_sf"/>
</dbReference>
<dbReference type="GO" id="GO:0016787">
    <property type="term" value="F:hydrolase activity"/>
    <property type="evidence" value="ECO:0007669"/>
    <property type="project" value="UniProtKB-KW"/>
</dbReference>
<feature type="domain" description="Sucrose phosphatase-like" evidence="1">
    <location>
        <begin position="3"/>
        <end position="215"/>
    </location>
</feature>
<dbReference type="SUPFAM" id="SSF56784">
    <property type="entry name" value="HAD-like"/>
    <property type="match status" value="1"/>
</dbReference>
<dbReference type="InterPro" id="IPR006380">
    <property type="entry name" value="SPP-like_dom"/>
</dbReference>